<evidence type="ECO:0000256" key="1">
    <source>
        <dbReference type="SAM" id="MobiDB-lite"/>
    </source>
</evidence>
<reference evidence="3 4" key="1">
    <citation type="journal article" date="2016" name="Mol. Biol. Evol.">
        <title>Comparative Genomics of Early-Diverging Mushroom-Forming Fungi Provides Insights into the Origins of Lignocellulose Decay Capabilities.</title>
        <authorList>
            <person name="Nagy L.G."/>
            <person name="Riley R."/>
            <person name="Tritt A."/>
            <person name="Adam C."/>
            <person name="Daum C."/>
            <person name="Floudas D."/>
            <person name="Sun H."/>
            <person name="Yadav J.S."/>
            <person name="Pangilinan J."/>
            <person name="Larsson K.H."/>
            <person name="Matsuura K."/>
            <person name="Barry K."/>
            <person name="Labutti K."/>
            <person name="Kuo R."/>
            <person name="Ohm R.A."/>
            <person name="Bhattacharya S.S."/>
            <person name="Shirouzu T."/>
            <person name="Yoshinaga Y."/>
            <person name="Martin F.M."/>
            <person name="Grigoriev I.V."/>
            <person name="Hibbett D.S."/>
        </authorList>
    </citation>
    <scope>NUCLEOTIDE SEQUENCE [LARGE SCALE GENOMIC DNA]</scope>
    <source>
        <strain evidence="3 4">CBS 109695</strain>
    </source>
</reference>
<organism evidence="3 4">
    <name type="scientific">Athelia psychrophila</name>
    <dbReference type="NCBI Taxonomy" id="1759441"/>
    <lineage>
        <taxon>Eukaryota</taxon>
        <taxon>Fungi</taxon>
        <taxon>Dikarya</taxon>
        <taxon>Basidiomycota</taxon>
        <taxon>Agaricomycotina</taxon>
        <taxon>Agaricomycetes</taxon>
        <taxon>Agaricomycetidae</taxon>
        <taxon>Atheliales</taxon>
        <taxon>Atheliaceae</taxon>
        <taxon>Athelia</taxon>
    </lineage>
</organism>
<feature type="region of interest" description="Disordered" evidence="1">
    <location>
        <begin position="1"/>
        <end position="55"/>
    </location>
</feature>
<protein>
    <submittedName>
        <fullName evidence="3">Uncharacterized protein</fullName>
    </submittedName>
</protein>
<dbReference type="EMBL" id="KV417615">
    <property type="protein sequence ID" value="KZP14602.1"/>
    <property type="molecule type" value="Genomic_DNA"/>
</dbReference>
<feature type="non-terminal residue" evidence="3">
    <location>
        <position position="1"/>
    </location>
</feature>
<proteinExistence type="predicted"/>
<evidence type="ECO:0000313" key="4">
    <source>
        <dbReference type="Proteomes" id="UP000076532"/>
    </source>
</evidence>
<keyword evidence="4" id="KW-1185">Reference proteome</keyword>
<dbReference type="AlphaFoldDB" id="A0A166DDS5"/>
<name>A0A166DDS5_9AGAM</name>
<dbReference type="EMBL" id="KV417714">
    <property type="protein sequence ID" value="KZP08782.1"/>
    <property type="molecule type" value="Genomic_DNA"/>
</dbReference>
<gene>
    <name evidence="3" type="ORF">FIBSPDRAFT_868123</name>
    <name evidence="2" type="ORF">FIBSPDRAFT_874242</name>
</gene>
<evidence type="ECO:0000313" key="2">
    <source>
        <dbReference type="EMBL" id="KZP08782.1"/>
    </source>
</evidence>
<evidence type="ECO:0000313" key="3">
    <source>
        <dbReference type="EMBL" id="KZP14602.1"/>
    </source>
</evidence>
<dbReference type="Proteomes" id="UP000076532">
    <property type="component" value="Unassembled WGS sequence"/>
</dbReference>
<accession>A0A166DDS5</accession>
<sequence>MCLPLLITSNDTLPAPSHGANTEKDLPLLPPPTPTSGRARKRYPSNMTLRTPSRRERKRILSGASSVNMDCTSAI</sequence>